<evidence type="ECO:0000313" key="25">
    <source>
        <dbReference type="Proteomes" id="UP000449547"/>
    </source>
</evidence>
<dbReference type="InterPro" id="IPR041735">
    <property type="entry name" value="4OHPhenylPyrv_dOase_C"/>
</dbReference>
<dbReference type="SUPFAM" id="SSF54593">
    <property type="entry name" value="Glyoxalase/Bleomycin resistance protein/Dihydroxybiphenyl dioxygenase"/>
    <property type="match status" value="1"/>
</dbReference>
<evidence type="ECO:0000256" key="15">
    <source>
        <dbReference type="ARBA" id="ARBA00023004"/>
    </source>
</evidence>
<keyword evidence="15 22" id="KW-0408">Iron</keyword>
<keyword evidence="8" id="KW-0963">Cytoplasm</keyword>
<comment type="caution">
    <text evidence="24">The sequence shown here is derived from an EMBL/GenBank/DDBJ whole genome shotgun (WGS) entry which is preliminary data.</text>
</comment>
<evidence type="ECO:0000256" key="3">
    <source>
        <dbReference type="ARBA" id="ARBA00004496"/>
    </source>
</evidence>
<keyword evidence="25" id="KW-1185">Reference proteome</keyword>
<comment type="subcellular location">
    <subcellularLocation>
        <location evidence="3">Cytoplasm</location>
    </subcellularLocation>
    <subcellularLocation>
        <location evidence="2">Endoplasmic reticulum membrane</location>
        <topology evidence="2">Peripheral membrane protein</topology>
    </subcellularLocation>
    <subcellularLocation>
        <location evidence="1">Golgi apparatus membrane</location>
        <topology evidence="1">Peripheral membrane protein</topology>
    </subcellularLocation>
</comment>
<name>A0A642UL75_DIURU</name>
<dbReference type="Proteomes" id="UP000449547">
    <property type="component" value="Unassembled WGS sequence"/>
</dbReference>
<evidence type="ECO:0000256" key="18">
    <source>
        <dbReference type="ARBA" id="ARBA00023232"/>
    </source>
</evidence>
<comment type="subunit">
    <text evidence="6">Homodimer.</text>
</comment>
<dbReference type="Gene3D" id="3.10.180.10">
    <property type="entry name" value="2,3-Dihydroxybiphenyl 1,2-Dioxygenase, domain 1"/>
    <property type="match status" value="2"/>
</dbReference>
<keyword evidence="12" id="KW-0828">Tyrosine catabolism</keyword>
<dbReference type="PIRSF" id="PIRSF009283">
    <property type="entry name" value="HPP_dOase"/>
    <property type="match status" value="1"/>
</dbReference>
<keyword evidence="14" id="KW-0560">Oxidoreductase</keyword>
<evidence type="ECO:0000256" key="16">
    <source>
        <dbReference type="ARBA" id="ARBA00023034"/>
    </source>
</evidence>
<evidence type="ECO:0000256" key="20">
    <source>
        <dbReference type="ARBA" id="ARBA00048047"/>
    </source>
</evidence>
<dbReference type="PROSITE" id="PS51819">
    <property type="entry name" value="VOC"/>
    <property type="match status" value="1"/>
</dbReference>
<keyword evidence="18" id="KW-0585">Phenylalanine catabolism</keyword>
<evidence type="ECO:0000256" key="4">
    <source>
        <dbReference type="ARBA" id="ARBA00005162"/>
    </source>
</evidence>
<dbReference type="RefSeq" id="XP_034011865.1">
    <property type="nucleotide sequence ID" value="XM_034156394.1"/>
</dbReference>
<evidence type="ECO:0000256" key="13">
    <source>
        <dbReference type="ARBA" id="ARBA00022964"/>
    </source>
</evidence>
<evidence type="ECO:0000256" key="1">
    <source>
        <dbReference type="ARBA" id="ARBA00004395"/>
    </source>
</evidence>
<dbReference type="VEuPathDB" id="FungiDB:DIURU_003612"/>
<feature type="domain" description="VOC" evidence="23">
    <location>
        <begin position="195"/>
        <end position="332"/>
    </location>
</feature>
<feature type="binding site" evidence="22">
    <location>
        <position position="373"/>
    </location>
    <ligand>
        <name>Fe cation</name>
        <dbReference type="ChEBI" id="CHEBI:24875"/>
    </ligand>
</feature>
<protein>
    <recommendedName>
        <fullName evidence="7 21">4-hydroxyphenylpyruvate dioxygenase</fullName>
    </recommendedName>
</protein>
<keyword evidence="10" id="KW-0677">Repeat</keyword>
<evidence type="ECO:0000256" key="22">
    <source>
        <dbReference type="PIRSR" id="PIRSR009283-1"/>
    </source>
</evidence>
<dbReference type="GO" id="GO:0006559">
    <property type="term" value="P:L-phenylalanine catabolic process"/>
    <property type="evidence" value="ECO:0007669"/>
    <property type="project" value="UniProtKB-UniPathway"/>
</dbReference>
<dbReference type="FunFam" id="3.10.180.10:FF:000022">
    <property type="entry name" value="4-hydroxyphenylpyruvate dioxygenase"/>
    <property type="match status" value="1"/>
</dbReference>
<reference evidence="24 25" key="1">
    <citation type="submission" date="2019-07" db="EMBL/GenBank/DDBJ databases">
        <title>Genome assembly of two rare yeast pathogens: Diutina rugosa and Trichomonascus ciferrii.</title>
        <authorList>
            <person name="Mixao V."/>
            <person name="Saus E."/>
            <person name="Hansen A."/>
            <person name="Lass-Flor C."/>
            <person name="Gabaldon T."/>
        </authorList>
    </citation>
    <scope>NUCLEOTIDE SEQUENCE [LARGE SCALE GENOMIC DNA]</scope>
    <source>
        <strain evidence="24 25">CBS 613</strain>
    </source>
</reference>
<evidence type="ECO:0000256" key="10">
    <source>
        <dbReference type="ARBA" id="ARBA00022737"/>
    </source>
</evidence>
<keyword evidence="11" id="KW-0256">Endoplasmic reticulum</keyword>
<comment type="cofactor">
    <cofactor evidence="22">
        <name>Fe cation</name>
        <dbReference type="ChEBI" id="CHEBI:24875"/>
    </cofactor>
    <text evidence="22">Binds 1 Fe cation per subunit.</text>
</comment>
<dbReference type="OMA" id="DMCSEYS"/>
<evidence type="ECO:0000256" key="14">
    <source>
        <dbReference type="ARBA" id="ARBA00023002"/>
    </source>
</evidence>
<gene>
    <name evidence="24" type="ORF">DIURU_003612</name>
</gene>
<keyword evidence="13" id="KW-0223">Dioxygenase</keyword>
<dbReference type="CDD" id="cd07250">
    <property type="entry name" value="HPPD_C_like"/>
    <property type="match status" value="1"/>
</dbReference>
<comment type="catalytic activity">
    <reaction evidence="20">
        <text>3-(4-hydroxyphenyl)pyruvate + O2 = homogentisate + CO2</text>
        <dbReference type="Rhea" id="RHEA:16189"/>
        <dbReference type="ChEBI" id="CHEBI:15379"/>
        <dbReference type="ChEBI" id="CHEBI:16169"/>
        <dbReference type="ChEBI" id="CHEBI:16526"/>
        <dbReference type="ChEBI" id="CHEBI:36242"/>
        <dbReference type="EC" id="1.13.11.27"/>
    </reaction>
    <physiologicalReaction direction="left-to-right" evidence="20">
        <dbReference type="Rhea" id="RHEA:16190"/>
    </physiologicalReaction>
</comment>
<dbReference type="GO" id="GO:0042802">
    <property type="term" value="F:identical protein binding"/>
    <property type="evidence" value="ECO:0007669"/>
    <property type="project" value="UniProtKB-ARBA"/>
</dbReference>
<dbReference type="InterPro" id="IPR005956">
    <property type="entry name" value="4OHPhenylPyrv_dOase"/>
</dbReference>
<sequence length="409" mass="46143">MTKGQVQKVHSIQYATNNTKAAALWFQERFGFVEVAERTMESGARMVCARVLRSGDIVLELISPLVSLSDAEIDSVLAKQQSPELKQKLAQVYGGPPLSEVIECCLVQRYLRCHNDGVFGIRFVVDSVAQCMDQAQLDCSVVMDTITNAEVTMGSVMIPRIDLLHTFVELNGFGGYLPGFTMVDCDNKAKFLVERVDHIVQNYTYNQIERQAKIYINSFGFHRFWSVDENDISTANTALRSVVVALPDESLKMPLNEPVTSHYRGQIEEFYDYFGGAGVQHIAFSTDDIIATVSQLKSRGVEFNTIGGEYYQNLRQRFIDDDVDLGIDLAKLEKLHILVDYDVGSRNPQSKACDYLLQIFTQPVVDRPTLFFEIIQRRGHNGFGKGTFKGLFETIERQQQLRGTLSRVD</sequence>
<evidence type="ECO:0000256" key="17">
    <source>
        <dbReference type="ARBA" id="ARBA00023136"/>
    </source>
</evidence>
<dbReference type="PANTHER" id="PTHR11959:SF1">
    <property type="entry name" value="4-HYDROXYPHENYLPYRUVATE DIOXYGENASE"/>
    <property type="match status" value="1"/>
</dbReference>
<comment type="function">
    <text evidence="19">Catalyzes the conversion of 4-hydroxyphenylpyruvic acid to homogentisic acid, one of the steps in tyrosine catabolism.</text>
</comment>
<evidence type="ECO:0000256" key="12">
    <source>
        <dbReference type="ARBA" id="ARBA00022878"/>
    </source>
</evidence>
<dbReference type="PANTHER" id="PTHR11959">
    <property type="entry name" value="4-HYDROXYPHENYLPYRUVATE DIOXYGENASE"/>
    <property type="match status" value="1"/>
</dbReference>
<comment type="similarity">
    <text evidence="5 21">Belongs to the 4HPPD family.</text>
</comment>
<evidence type="ECO:0000256" key="21">
    <source>
        <dbReference type="PIRNR" id="PIRNR009283"/>
    </source>
</evidence>
<dbReference type="GO" id="GO:0046872">
    <property type="term" value="F:metal ion binding"/>
    <property type="evidence" value="ECO:0007669"/>
    <property type="project" value="UniProtKB-KW"/>
</dbReference>
<keyword evidence="9 22" id="KW-0479">Metal-binding</keyword>
<evidence type="ECO:0000256" key="2">
    <source>
        <dbReference type="ARBA" id="ARBA00004406"/>
    </source>
</evidence>
<keyword evidence="16" id="KW-0333">Golgi apparatus</keyword>
<keyword evidence="17" id="KW-0472">Membrane</keyword>
<dbReference type="NCBIfam" id="TIGR01263">
    <property type="entry name" value="4HPPD"/>
    <property type="match status" value="1"/>
</dbReference>
<dbReference type="GeneID" id="54782263"/>
<comment type="pathway">
    <text evidence="4">Amino-acid degradation; L-phenylalanine degradation; acetoacetate and fumarate from L-phenylalanine: step 3/6.</text>
</comment>
<proteinExistence type="inferred from homology"/>
<evidence type="ECO:0000256" key="5">
    <source>
        <dbReference type="ARBA" id="ARBA00005877"/>
    </source>
</evidence>
<accession>A0A642UL75</accession>
<evidence type="ECO:0000256" key="9">
    <source>
        <dbReference type="ARBA" id="ARBA00022723"/>
    </source>
</evidence>
<evidence type="ECO:0000256" key="6">
    <source>
        <dbReference type="ARBA" id="ARBA00011738"/>
    </source>
</evidence>
<dbReference type="UniPathway" id="UPA00139">
    <property type="reaction ID" value="UER00362"/>
</dbReference>
<dbReference type="OrthoDB" id="414569at2759"/>
<evidence type="ECO:0000313" key="24">
    <source>
        <dbReference type="EMBL" id="KAA8901242.1"/>
    </source>
</evidence>
<dbReference type="AlphaFoldDB" id="A0A642UL75"/>
<dbReference type="EMBL" id="SWFT01000105">
    <property type="protein sequence ID" value="KAA8901242.1"/>
    <property type="molecule type" value="Genomic_DNA"/>
</dbReference>
<dbReference type="InterPro" id="IPR029068">
    <property type="entry name" value="Glyas_Bleomycin-R_OHBP_Dase"/>
</dbReference>
<dbReference type="InterPro" id="IPR004360">
    <property type="entry name" value="Glyas_Fos-R_dOase_dom"/>
</dbReference>
<dbReference type="GO" id="GO:0005789">
    <property type="term" value="C:endoplasmic reticulum membrane"/>
    <property type="evidence" value="ECO:0007669"/>
    <property type="project" value="UniProtKB-SubCell"/>
</dbReference>
<evidence type="ECO:0000256" key="11">
    <source>
        <dbReference type="ARBA" id="ARBA00022824"/>
    </source>
</evidence>
<dbReference type="InterPro" id="IPR037523">
    <property type="entry name" value="VOC_core"/>
</dbReference>
<dbReference type="GO" id="GO:0003868">
    <property type="term" value="F:4-hydroxyphenylpyruvate dioxygenase activity"/>
    <property type="evidence" value="ECO:0007669"/>
    <property type="project" value="UniProtKB-EC"/>
</dbReference>
<evidence type="ECO:0000259" key="23">
    <source>
        <dbReference type="PROSITE" id="PS51819"/>
    </source>
</evidence>
<feature type="binding site" evidence="22">
    <location>
        <position position="198"/>
    </location>
    <ligand>
        <name>Fe cation</name>
        <dbReference type="ChEBI" id="CHEBI:24875"/>
    </ligand>
</feature>
<feature type="binding site" evidence="22">
    <location>
        <position position="281"/>
    </location>
    <ligand>
        <name>Fe cation</name>
        <dbReference type="ChEBI" id="CHEBI:24875"/>
    </ligand>
</feature>
<organism evidence="24 25">
    <name type="scientific">Diutina rugosa</name>
    <name type="common">Yeast</name>
    <name type="synonym">Candida rugosa</name>
    <dbReference type="NCBI Taxonomy" id="5481"/>
    <lineage>
        <taxon>Eukaryota</taxon>
        <taxon>Fungi</taxon>
        <taxon>Dikarya</taxon>
        <taxon>Ascomycota</taxon>
        <taxon>Saccharomycotina</taxon>
        <taxon>Pichiomycetes</taxon>
        <taxon>Debaryomycetaceae</taxon>
        <taxon>Diutina</taxon>
    </lineage>
</organism>
<dbReference type="GO" id="GO:0006572">
    <property type="term" value="P:L-tyrosine catabolic process"/>
    <property type="evidence" value="ECO:0007669"/>
    <property type="project" value="UniProtKB-KW"/>
</dbReference>
<evidence type="ECO:0000256" key="8">
    <source>
        <dbReference type="ARBA" id="ARBA00022490"/>
    </source>
</evidence>
<dbReference type="GO" id="GO:0000139">
    <property type="term" value="C:Golgi membrane"/>
    <property type="evidence" value="ECO:0007669"/>
    <property type="project" value="UniProtKB-SubCell"/>
</dbReference>
<dbReference type="Pfam" id="PF00903">
    <property type="entry name" value="Glyoxalase"/>
    <property type="match status" value="1"/>
</dbReference>
<evidence type="ECO:0000256" key="7">
    <source>
        <dbReference type="ARBA" id="ARBA00018452"/>
    </source>
</evidence>
<evidence type="ECO:0000256" key="19">
    <source>
        <dbReference type="ARBA" id="ARBA00033727"/>
    </source>
</evidence>